<feature type="domain" description="MIOS-like alpha-solenoid" evidence="6">
    <location>
        <begin position="470"/>
        <end position="723"/>
    </location>
</feature>
<dbReference type="InterPro" id="IPR036322">
    <property type="entry name" value="WD40_repeat_dom_sf"/>
</dbReference>
<keyword evidence="8" id="KW-1185">Reference proteome</keyword>
<sequence length="985" mass="110451">MGLIKRALNWSQDGNYDYLSVNPTREEVAHYRVDPESDSDQSISKLAVVKDFDNITCLDFSETEMGLVGVGEKNGMVRIMNMIYGFSGEDNSQLRVRAKQQRAVNALGISANGMVAIGLDRNRHDSSLQVWDVNYQSTNSNIVNPSFSYCMNESVISLKFLNETTLITATTKLLKEVDLRAPNPCYQHPTRLCNDIKVNPFNHWQFTTYSDDGTLAIWDRRKLSHSSSSSDSLETQSLLCFDKLMGTGAASRRYANSCFRWSAVRSNEFTTLHGGQVIRRWRLGSFPISIADEKQSENSDFPCELDSLFISTVHDIKTTFDRVTTFDYIPRSNGCTNFICMRQSGTIYRMSLKGGMSRAVFNSDNNMLMTNNDLSEAAELRFAGTNDTVSTDKASTSLKNLSFEDLDVSDEEYQPEGPVSNGFGSDTEDSDSSSKESHEQDIEGHSLADEAYQVLLKPEKLLQNDISMIMKRRALLNYGLDPVKTVELIDSSKALQNNAYIRNTWRWLSIAKASVDDGTMVSGELDLGYEGILGIWNGLDGLSKQNRCREGAILTEKQLNRELEKIIKMRGKNKSRMGESKGLLTYTNSNKTVQRKLCMIISGWDLNPSDYEEKYRNLIKANHYEKAAGWAVFFGDVTKAIEILSSAKKERLRLIATAIAGYLAYKNQPGNNAWRQQCRRMSSDLDDPYLRVIFGFIADNDWWDILSESAISLRERLGVALRFLNDKDLTRFLERTACTVIENGELEGLILTGITPSGIKLLQSYVNKTSDVQTAALLSIYGCPRYFKSLQVDEWIGTYRAMLNSWELFTARAKFDVLRGKISRTSRNPAPQGARPRQLYIQCLKCNKNINNPVDPSISRSSTSGGIMKNFVANKKFGFNNASPSGNSHQKHSCPHCGTPFPRCAICLLPLGTSNLPIVINGGAVDPGADRGSTESLMESRRLKLNEWFSFCLSCNHGMHAGHAEEWFEKHYICPVPGCACHCNT</sequence>
<evidence type="ECO:0000256" key="1">
    <source>
        <dbReference type="ARBA" id="ARBA00009713"/>
    </source>
</evidence>
<dbReference type="InterPro" id="IPR031488">
    <property type="entry name" value="Zn_ribbon_mio"/>
</dbReference>
<evidence type="ECO:0000313" key="8">
    <source>
        <dbReference type="Proteomes" id="UP000236544"/>
    </source>
</evidence>
<dbReference type="Pfam" id="PF17034">
    <property type="entry name" value="zinc_ribbon_16"/>
    <property type="match status" value="1"/>
</dbReference>
<name>A0A0P1KNY2_9SACH</name>
<keyword evidence="2" id="KW-0853">WD repeat</keyword>
<feature type="region of interest" description="Disordered" evidence="4">
    <location>
        <begin position="407"/>
        <end position="444"/>
    </location>
</feature>
<protein>
    <submittedName>
        <fullName evidence="7">LAQU0S03e03862g1_1</fullName>
    </submittedName>
</protein>
<dbReference type="SUPFAM" id="SSF50978">
    <property type="entry name" value="WD40 repeat-like"/>
    <property type="match status" value="1"/>
</dbReference>
<gene>
    <name evidence="7" type="ORF">LAQU0_S03e03862g</name>
</gene>
<evidence type="ECO:0000256" key="2">
    <source>
        <dbReference type="ARBA" id="ARBA00022574"/>
    </source>
</evidence>
<feature type="domain" description="GATOR2 complex protein MIO zinc-ribbon like" evidence="5">
    <location>
        <begin position="887"/>
        <end position="984"/>
    </location>
</feature>
<dbReference type="EMBL" id="LN890565">
    <property type="protein sequence ID" value="CUS21494.1"/>
    <property type="molecule type" value="Genomic_DNA"/>
</dbReference>
<dbReference type="InterPro" id="IPR049092">
    <property type="entry name" value="MIOS_a-sol"/>
</dbReference>
<dbReference type="OrthoDB" id="341486at2759"/>
<reference evidence="8" key="1">
    <citation type="submission" date="2015-10" db="EMBL/GenBank/DDBJ databases">
        <authorList>
            <person name="Devillers H."/>
        </authorList>
    </citation>
    <scope>NUCLEOTIDE SEQUENCE [LARGE SCALE GENOMIC DNA]</scope>
</reference>
<evidence type="ECO:0000259" key="5">
    <source>
        <dbReference type="Pfam" id="PF17034"/>
    </source>
</evidence>
<dbReference type="InterPro" id="IPR037593">
    <property type="entry name" value="MIOS/Sea4"/>
</dbReference>
<evidence type="ECO:0000256" key="4">
    <source>
        <dbReference type="SAM" id="MobiDB-lite"/>
    </source>
</evidence>
<dbReference type="Proteomes" id="UP000236544">
    <property type="component" value="Unassembled WGS sequence"/>
</dbReference>
<evidence type="ECO:0000259" key="6">
    <source>
        <dbReference type="Pfam" id="PF21719"/>
    </source>
</evidence>
<dbReference type="GO" id="GO:0005737">
    <property type="term" value="C:cytoplasm"/>
    <property type="evidence" value="ECO:0007669"/>
    <property type="project" value="TreeGrafter"/>
</dbReference>
<dbReference type="PANTHER" id="PTHR16453:SF9">
    <property type="entry name" value="GATOR COMPLEX PROTEIN MIOS"/>
    <property type="match status" value="1"/>
</dbReference>
<dbReference type="Gene3D" id="2.130.10.10">
    <property type="entry name" value="YVTN repeat-like/Quinoprotein amine dehydrogenase"/>
    <property type="match status" value="1"/>
</dbReference>
<accession>A0A0P1KNY2</accession>
<evidence type="ECO:0000256" key="3">
    <source>
        <dbReference type="ARBA" id="ARBA00022737"/>
    </source>
</evidence>
<dbReference type="GO" id="GO:1904263">
    <property type="term" value="P:positive regulation of TORC1 signaling"/>
    <property type="evidence" value="ECO:0007669"/>
    <property type="project" value="TreeGrafter"/>
</dbReference>
<organism evidence="7 8">
    <name type="scientific">Lachancea quebecensis</name>
    <dbReference type="NCBI Taxonomy" id="1654605"/>
    <lineage>
        <taxon>Eukaryota</taxon>
        <taxon>Fungi</taxon>
        <taxon>Dikarya</taxon>
        <taxon>Ascomycota</taxon>
        <taxon>Saccharomycotina</taxon>
        <taxon>Saccharomycetes</taxon>
        <taxon>Saccharomycetales</taxon>
        <taxon>Saccharomycetaceae</taxon>
        <taxon>Lachancea</taxon>
    </lineage>
</organism>
<dbReference type="CDD" id="cd16691">
    <property type="entry name" value="mRING-H2-C3H3C2_Mio"/>
    <property type="match status" value="1"/>
</dbReference>
<feature type="compositionally biased region" description="Basic and acidic residues" evidence="4">
    <location>
        <begin position="432"/>
        <end position="444"/>
    </location>
</feature>
<dbReference type="AlphaFoldDB" id="A0A0P1KNY2"/>
<dbReference type="PANTHER" id="PTHR16453">
    <property type="entry name" value="WD40 DOMAIN-CONTAINING PROTEIN MIO FAMILY MEMBER"/>
    <property type="match status" value="1"/>
</dbReference>
<comment type="similarity">
    <text evidence="1">Belongs to the WD repeat mio family.</text>
</comment>
<evidence type="ECO:0000313" key="7">
    <source>
        <dbReference type="EMBL" id="CUS21494.1"/>
    </source>
</evidence>
<dbReference type="InterPro" id="IPR015943">
    <property type="entry name" value="WD40/YVTN_repeat-like_dom_sf"/>
</dbReference>
<dbReference type="Pfam" id="PF21719">
    <property type="entry name" value="MIOS_a-sol"/>
    <property type="match status" value="1"/>
</dbReference>
<proteinExistence type="inferred from homology"/>
<keyword evidence="3" id="KW-0677">Repeat</keyword>